<feature type="region of interest" description="Disordered" evidence="1">
    <location>
        <begin position="131"/>
        <end position="166"/>
    </location>
</feature>
<reference evidence="2" key="1">
    <citation type="submission" date="2021-06" db="EMBL/GenBank/DDBJ databases">
        <title>Comparative genomics, transcriptomics and evolutionary studies reveal genomic signatures of adaptation to plant cell wall in hemibiotrophic fungi.</title>
        <authorList>
            <consortium name="DOE Joint Genome Institute"/>
            <person name="Baroncelli R."/>
            <person name="Diaz J.F."/>
            <person name="Benocci T."/>
            <person name="Peng M."/>
            <person name="Battaglia E."/>
            <person name="Haridas S."/>
            <person name="Andreopoulos W."/>
            <person name="Labutti K."/>
            <person name="Pangilinan J."/>
            <person name="Floch G.L."/>
            <person name="Makela M.R."/>
            <person name="Henrissat B."/>
            <person name="Grigoriev I.V."/>
            <person name="Crouch J.A."/>
            <person name="De Vries R.P."/>
            <person name="Sukno S.A."/>
            <person name="Thon M.R."/>
        </authorList>
    </citation>
    <scope>NUCLEOTIDE SEQUENCE</scope>
    <source>
        <strain evidence="2">CBS 102054</strain>
    </source>
</reference>
<proteinExistence type="predicted"/>
<sequence>MRENVQNRLQKAISDQRNVDYAVKWLMLDLKFVAHLVRDPVETKLYFERVRLALAAAGKTLHDEPPNVLATAQQIGHNNVPSMPDQALAGTASTDFQSQGSSIGPPPSSDRAGRDDTVSVAPSLVDSQATVSVASSPVASQATTWSPSAPPVPEGQKTGQDVPASSEGMFERASANLQLQGSPSDEFLQFYQEVLEEYPELL</sequence>
<gene>
    <name evidence="2" type="ORF">BDP81DRAFT_443547</name>
</gene>
<dbReference type="EMBL" id="JAHMHQ010000050">
    <property type="protein sequence ID" value="KAK1621474.1"/>
    <property type="molecule type" value="Genomic_DNA"/>
</dbReference>
<feature type="compositionally biased region" description="Low complexity" evidence="1">
    <location>
        <begin position="131"/>
        <end position="144"/>
    </location>
</feature>
<feature type="region of interest" description="Disordered" evidence="1">
    <location>
        <begin position="77"/>
        <end position="116"/>
    </location>
</feature>
<protein>
    <submittedName>
        <fullName evidence="2">Uncharacterized protein</fullName>
    </submittedName>
</protein>
<keyword evidence="3" id="KW-1185">Reference proteome</keyword>
<evidence type="ECO:0000313" key="2">
    <source>
        <dbReference type="EMBL" id="KAK1621474.1"/>
    </source>
</evidence>
<organism evidence="2 3">
    <name type="scientific">Colletotrichum phormii</name>
    <dbReference type="NCBI Taxonomy" id="359342"/>
    <lineage>
        <taxon>Eukaryota</taxon>
        <taxon>Fungi</taxon>
        <taxon>Dikarya</taxon>
        <taxon>Ascomycota</taxon>
        <taxon>Pezizomycotina</taxon>
        <taxon>Sordariomycetes</taxon>
        <taxon>Hypocreomycetidae</taxon>
        <taxon>Glomerellales</taxon>
        <taxon>Glomerellaceae</taxon>
        <taxon>Colletotrichum</taxon>
        <taxon>Colletotrichum acutatum species complex</taxon>
    </lineage>
</organism>
<comment type="caution">
    <text evidence="2">The sequence shown here is derived from an EMBL/GenBank/DDBJ whole genome shotgun (WGS) entry which is preliminary data.</text>
</comment>
<evidence type="ECO:0000313" key="3">
    <source>
        <dbReference type="Proteomes" id="UP001243989"/>
    </source>
</evidence>
<dbReference type="GeneID" id="85476600"/>
<dbReference type="RefSeq" id="XP_060437469.1">
    <property type="nucleotide sequence ID" value="XM_060591738.1"/>
</dbReference>
<name>A0AAI9ZDK0_9PEZI</name>
<dbReference type="Proteomes" id="UP001243989">
    <property type="component" value="Unassembled WGS sequence"/>
</dbReference>
<evidence type="ECO:0000256" key="1">
    <source>
        <dbReference type="SAM" id="MobiDB-lite"/>
    </source>
</evidence>
<dbReference type="AlphaFoldDB" id="A0AAI9ZDK0"/>
<accession>A0AAI9ZDK0</accession>